<dbReference type="Pfam" id="PF09990">
    <property type="entry name" value="DUF2231"/>
    <property type="match status" value="1"/>
</dbReference>
<organism evidence="4 5">
    <name type="scientific">Algoriphagus boseongensis</name>
    <dbReference type="NCBI Taxonomy" id="1442587"/>
    <lineage>
        <taxon>Bacteria</taxon>
        <taxon>Pseudomonadati</taxon>
        <taxon>Bacteroidota</taxon>
        <taxon>Cytophagia</taxon>
        <taxon>Cytophagales</taxon>
        <taxon>Cyclobacteriaceae</taxon>
        <taxon>Algoriphagus</taxon>
    </lineage>
</organism>
<dbReference type="OrthoDB" id="713772at2"/>
<dbReference type="PANTHER" id="PTHR35889:SF3">
    <property type="entry name" value="F-BOX DOMAIN-CONTAINING PROTEIN"/>
    <property type="match status" value="1"/>
</dbReference>
<proteinExistence type="predicted"/>
<dbReference type="PANTHER" id="PTHR35889">
    <property type="entry name" value="CYCLOINULO-OLIGOSACCHARIDE FRUCTANOTRANSFERASE-RELATED"/>
    <property type="match status" value="1"/>
</dbReference>
<keyword evidence="1" id="KW-0472">Membrane</keyword>
<keyword evidence="1" id="KW-0812">Transmembrane</keyword>
<keyword evidence="5" id="KW-1185">Reference proteome</keyword>
<feature type="transmembrane region" description="Helical" evidence="1">
    <location>
        <begin position="125"/>
        <end position="144"/>
    </location>
</feature>
<dbReference type="InterPro" id="IPR011429">
    <property type="entry name" value="Cyt_c_Planctomycete-type"/>
</dbReference>
<feature type="domain" description="DUF2231" evidence="3">
    <location>
        <begin position="16"/>
        <end position="148"/>
    </location>
</feature>
<comment type="caution">
    <text evidence="4">The sequence shown here is derived from an EMBL/GenBank/DDBJ whole genome shotgun (WGS) entry which is preliminary data.</text>
</comment>
<dbReference type="Proteomes" id="UP000294535">
    <property type="component" value="Unassembled WGS sequence"/>
</dbReference>
<evidence type="ECO:0000256" key="1">
    <source>
        <dbReference type="SAM" id="Phobius"/>
    </source>
</evidence>
<evidence type="ECO:0000313" key="4">
    <source>
        <dbReference type="EMBL" id="TDQ17529.1"/>
    </source>
</evidence>
<evidence type="ECO:0000259" key="2">
    <source>
        <dbReference type="Pfam" id="PF07635"/>
    </source>
</evidence>
<accession>A0A4R6T668</accession>
<feature type="domain" description="Cytochrome C Planctomycete-type" evidence="2">
    <location>
        <begin position="200"/>
        <end position="259"/>
    </location>
</feature>
<dbReference type="RefSeq" id="WP_133555644.1">
    <property type="nucleotide sequence ID" value="NZ_SNYF01000006.1"/>
</dbReference>
<name>A0A4R6T668_9BACT</name>
<feature type="transmembrane region" description="Helical" evidence="1">
    <location>
        <begin position="84"/>
        <end position="104"/>
    </location>
</feature>
<dbReference type="InterPro" id="IPR032675">
    <property type="entry name" value="LRR_dom_sf"/>
</dbReference>
<protein>
    <submittedName>
        <fullName evidence="4">Putative membrane protein</fullName>
    </submittedName>
</protein>
<feature type="transmembrane region" description="Helical" evidence="1">
    <location>
        <begin position="52"/>
        <end position="72"/>
    </location>
</feature>
<dbReference type="AlphaFoldDB" id="A0A4R6T668"/>
<dbReference type="InterPro" id="IPR019251">
    <property type="entry name" value="DUF2231_TM"/>
</dbReference>
<sequence length="482" mass="53415">MNILLQSDSTLFFGRFHSLIVHLPIGFLILGAAFFLLSYFKKYNFLIKALPIILTLGAISALFSVIIGFLLAEEGGYPEQTLFWHRWMGIAVALGSFGALYFVGKVLRHESPETNSIHLQKEKKRIGLILGSLVLLISVTGHLGGTLTHGENYLVEYAPEFLKNLITNGEGENSKSPMPSDPDSTLVFQHILIPAITQKCASCHNESEKKGGLDLSSFEAMQLGGDNGSVFEKGSPHLSELFTRVTLDPSSRKYMPPKGDPLSFSEITLLSFWIENGMPLDLSVTSDEIPENIKLLIQEAYQVSTQKKPYYEKVKVDPVTEEVLNSIRENGFKVEAISEENNLLEVVAKGKLTQENITSLQAIQGQITWLDLGESGIEDSWLSSFDQFSNLTRLVLDNNSITDKAMIPLGKLEHLESINLYNTSVGDSGLKILLTPKSLKRIYLWNTKVSQEVVDSLIKEHPGLLIDMGVAITAKESEKPTK</sequence>
<keyword evidence="1" id="KW-1133">Transmembrane helix</keyword>
<dbReference type="EMBL" id="SNYF01000006">
    <property type="protein sequence ID" value="TDQ17529.1"/>
    <property type="molecule type" value="Genomic_DNA"/>
</dbReference>
<evidence type="ECO:0000259" key="3">
    <source>
        <dbReference type="Pfam" id="PF09990"/>
    </source>
</evidence>
<dbReference type="SUPFAM" id="SSF52047">
    <property type="entry name" value="RNI-like"/>
    <property type="match status" value="1"/>
</dbReference>
<feature type="transmembrane region" description="Helical" evidence="1">
    <location>
        <begin position="20"/>
        <end position="40"/>
    </location>
</feature>
<dbReference type="Gene3D" id="3.80.10.10">
    <property type="entry name" value="Ribonuclease Inhibitor"/>
    <property type="match status" value="1"/>
</dbReference>
<dbReference type="Pfam" id="PF07635">
    <property type="entry name" value="PSCyt1"/>
    <property type="match status" value="1"/>
</dbReference>
<reference evidence="4 5" key="1">
    <citation type="submission" date="2019-03" db="EMBL/GenBank/DDBJ databases">
        <title>Genomic Encyclopedia of Type Strains, Phase III (KMG-III): the genomes of soil and plant-associated and newly described type strains.</title>
        <authorList>
            <person name="Whitman W."/>
        </authorList>
    </citation>
    <scope>NUCLEOTIDE SEQUENCE [LARGE SCALE GENOMIC DNA]</scope>
    <source>
        <strain evidence="4 5">CECT 8446</strain>
    </source>
</reference>
<gene>
    <name evidence="4" type="ORF">DFQ04_2183</name>
</gene>
<evidence type="ECO:0000313" key="5">
    <source>
        <dbReference type="Proteomes" id="UP000294535"/>
    </source>
</evidence>